<gene>
    <name evidence="2" type="ORF">SAMN04488101_10439</name>
</gene>
<feature type="domain" description="Phosphodiester glycosidase" evidence="1">
    <location>
        <begin position="212"/>
        <end position="353"/>
    </location>
</feature>
<dbReference type="PANTHER" id="PTHR40446">
    <property type="entry name" value="N-ACETYLGLUCOSAMINE-1-PHOSPHODIESTER ALPHA-N-ACETYLGLUCOSAMINIDASE"/>
    <property type="match status" value="1"/>
</dbReference>
<organism evidence="2 3">
    <name type="scientific">Pedobacter nyackensis</name>
    <dbReference type="NCBI Taxonomy" id="475255"/>
    <lineage>
        <taxon>Bacteria</taxon>
        <taxon>Pseudomonadati</taxon>
        <taxon>Bacteroidota</taxon>
        <taxon>Sphingobacteriia</taxon>
        <taxon>Sphingobacteriales</taxon>
        <taxon>Sphingobacteriaceae</taxon>
        <taxon>Pedobacter</taxon>
    </lineage>
</organism>
<evidence type="ECO:0000259" key="1">
    <source>
        <dbReference type="Pfam" id="PF09992"/>
    </source>
</evidence>
<dbReference type="InterPro" id="IPR018711">
    <property type="entry name" value="NAGPA"/>
</dbReference>
<sequence>MFLIYLIKLLYLLANQTIMNLKSNFALILIAAATLMSACSKSKKEVGSGPEEPVVVVDSTPLISLSSSWKKAVHLMADFPNGIQVYMNTTPFNGKALVAYCVVFDPKSGLELKPVTATANKKVSAFYTEETGFRYACINGGFFGTNTSYSLAMYKGAINAINIKSLTRTLNGANATYYPTRAAFGISEEGVPDVSWIYHVGTGNGTIYSYPAPAANLINTAPKPVPTATLPAGGAIWNVKAAIGGSPMLIKDDKINITDKEELIDIDNTSSRARSAIGYTKNNMIVLLAVEGNITNGGAGLNLAELAQLMKEMGCVGAVNLDGGGSTSMTVRAKPTVKPSDGAERPVMTALIIKRK</sequence>
<evidence type="ECO:0000313" key="3">
    <source>
        <dbReference type="Proteomes" id="UP000192678"/>
    </source>
</evidence>
<dbReference type="PANTHER" id="PTHR40446:SF2">
    <property type="entry name" value="N-ACETYLGLUCOSAMINE-1-PHOSPHODIESTER ALPHA-N-ACETYLGLUCOSAMINIDASE"/>
    <property type="match status" value="1"/>
</dbReference>
<reference evidence="2 3" key="1">
    <citation type="submission" date="2017-04" db="EMBL/GenBank/DDBJ databases">
        <authorList>
            <person name="Afonso C.L."/>
            <person name="Miller P.J."/>
            <person name="Scott M.A."/>
            <person name="Spackman E."/>
            <person name="Goraichik I."/>
            <person name="Dimitrov K.M."/>
            <person name="Suarez D.L."/>
            <person name="Swayne D.E."/>
        </authorList>
    </citation>
    <scope>NUCLEOTIDE SEQUENCE [LARGE SCALE GENOMIC DNA]</scope>
    <source>
        <strain evidence="2 3">DSM 19625</strain>
    </source>
</reference>
<dbReference type="Proteomes" id="UP000192678">
    <property type="component" value="Unassembled WGS sequence"/>
</dbReference>
<dbReference type="STRING" id="475255.SAMN04488101_10439"/>
<dbReference type="Pfam" id="PF09992">
    <property type="entry name" value="NAGPA"/>
    <property type="match status" value="1"/>
</dbReference>
<name>A0A1W2CL38_9SPHI</name>
<proteinExistence type="predicted"/>
<accession>A0A1W2CL38</accession>
<dbReference type="AlphaFoldDB" id="A0A1W2CL38"/>
<evidence type="ECO:0000313" key="2">
    <source>
        <dbReference type="EMBL" id="SMC85935.1"/>
    </source>
</evidence>
<dbReference type="EMBL" id="FWYB01000004">
    <property type="protein sequence ID" value="SMC85935.1"/>
    <property type="molecule type" value="Genomic_DNA"/>
</dbReference>
<keyword evidence="3" id="KW-1185">Reference proteome</keyword>
<protein>
    <recommendedName>
        <fullName evidence="1">Phosphodiester glycosidase domain-containing protein</fullName>
    </recommendedName>
</protein>